<protein>
    <submittedName>
        <fullName evidence="2">Alpha/beta hydrolase</fullName>
    </submittedName>
</protein>
<accession>X7EF86</accession>
<name>X7EF86_9RHOB</name>
<evidence type="ECO:0000313" key="3">
    <source>
        <dbReference type="Proteomes" id="UP000022447"/>
    </source>
</evidence>
<evidence type="ECO:0000259" key="1">
    <source>
        <dbReference type="Pfam" id="PF00561"/>
    </source>
</evidence>
<dbReference type="InterPro" id="IPR029058">
    <property type="entry name" value="AB_hydrolase_fold"/>
</dbReference>
<keyword evidence="3" id="KW-1185">Reference proteome</keyword>
<dbReference type="PRINTS" id="PR00111">
    <property type="entry name" value="ABHYDROLASE"/>
</dbReference>
<dbReference type="PANTHER" id="PTHR43433">
    <property type="entry name" value="HYDROLASE, ALPHA/BETA FOLD FAMILY PROTEIN"/>
    <property type="match status" value="1"/>
</dbReference>
<dbReference type="GO" id="GO:0016787">
    <property type="term" value="F:hydrolase activity"/>
    <property type="evidence" value="ECO:0007669"/>
    <property type="project" value="UniProtKB-KW"/>
</dbReference>
<comment type="caution">
    <text evidence="2">The sequence shown here is derived from an EMBL/GenBank/DDBJ whole genome shotgun (WGS) entry which is preliminary data.</text>
</comment>
<dbReference type="eggNOG" id="COG2021">
    <property type="taxonomic scope" value="Bacteria"/>
</dbReference>
<dbReference type="InterPro" id="IPR000073">
    <property type="entry name" value="AB_hydrolase_1"/>
</dbReference>
<dbReference type="Gene3D" id="3.40.50.1820">
    <property type="entry name" value="alpha/beta hydrolase"/>
    <property type="match status" value="1"/>
</dbReference>
<dbReference type="AlphaFoldDB" id="X7EF86"/>
<feature type="domain" description="AB hydrolase-1" evidence="1">
    <location>
        <begin position="55"/>
        <end position="218"/>
    </location>
</feature>
<dbReference type="STRING" id="1449350.OCH239_20515"/>
<dbReference type="EMBL" id="JALZ01000008">
    <property type="protein sequence ID" value="ETX14749.1"/>
    <property type="molecule type" value="Genomic_DNA"/>
</dbReference>
<dbReference type="OrthoDB" id="5491135at2"/>
<dbReference type="Pfam" id="PF00561">
    <property type="entry name" value="Abhydrolase_1"/>
    <property type="match status" value="1"/>
</dbReference>
<organism evidence="2 3">
    <name type="scientific">Roseivivax halodurans JCM 10272</name>
    <dbReference type="NCBI Taxonomy" id="1449350"/>
    <lineage>
        <taxon>Bacteria</taxon>
        <taxon>Pseudomonadati</taxon>
        <taxon>Pseudomonadota</taxon>
        <taxon>Alphaproteobacteria</taxon>
        <taxon>Rhodobacterales</taxon>
        <taxon>Roseobacteraceae</taxon>
        <taxon>Roseivivax</taxon>
    </lineage>
</organism>
<reference evidence="2 3" key="1">
    <citation type="submission" date="2014-01" db="EMBL/GenBank/DDBJ databases">
        <title>Roseivivax halodurans JCM 10272 Genome Sequencing.</title>
        <authorList>
            <person name="Lai Q."/>
            <person name="Li G."/>
            <person name="Shao Z."/>
        </authorList>
    </citation>
    <scope>NUCLEOTIDE SEQUENCE [LARGE SCALE GENOMIC DNA]</scope>
    <source>
        <strain evidence="2 3">JCM 10272</strain>
    </source>
</reference>
<sequence>MSEPLVMIPGLGCDARLFSAQVEALSRWTPVTVMPSSVGERIEEMASTALPHLPAKFALAGHGLGGMIAMEILRRAPDRVLRVALISTTPLADTAGEATAREPRIVAAKAGRLDEAIAEEVPASALAQVPERAVHLKLLKQMARDLGPEAYVRQARALQRRRDQQGVLRKCKVPVLVLCGEHDTILPVKRHAFLSDLIAQADLSVIEEAGHLPSLEAPDAVTDALTDWLNAPLSLR</sequence>
<gene>
    <name evidence="2" type="ORF">OCH239_20515</name>
</gene>
<dbReference type="PANTHER" id="PTHR43433:SF4">
    <property type="entry name" value="NON-HEME CHLOROPEROXIDASE-RELATED"/>
    <property type="match status" value="1"/>
</dbReference>
<dbReference type="InterPro" id="IPR050471">
    <property type="entry name" value="AB_hydrolase"/>
</dbReference>
<dbReference type="PATRIC" id="fig|1449350.3.peg.1935"/>
<evidence type="ECO:0000313" key="2">
    <source>
        <dbReference type="EMBL" id="ETX14749.1"/>
    </source>
</evidence>
<keyword evidence="2" id="KW-0378">Hydrolase</keyword>
<dbReference type="RefSeq" id="WP_037261560.1">
    <property type="nucleotide sequence ID" value="NZ_JALZ01000008.1"/>
</dbReference>
<dbReference type="Proteomes" id="UP000022447">
    <property type="component" value="Unassembled WGS sequence"/>
</dbReference>
<proteinExistence type="predicted"/>
<dbReference type="SUPFAM" id="SSF53474">
    <property type="entry name" value="alpha/beta-Hydrolases"/>
    <property type="match status" value="1"/>
</dbReference>